<dbReference type="VEuPathDB" id="ToxoDB:ETH_00036250"/>
<feature type="region of interest" description="Disordered" evidence="3">
    <location>
        <begin position="141"/>
        <end position="180"/>
    </location>
</feature>
<evidence type="ECO:0000256" key="2">
    <source>
        <dbReference type="PROSITE-ProRule" id="PRU00104"/>
    </source>
</evidence>
<organism evidence="5 6">
    <name type="scientific">Eimeria tenella</name>
    <name type="common">Coccidian parasite</name>
    <dbReference type="NCBI Taxonomy" id="5802"/>
    <lineage>
        <taxon>Eukaryota</taxon>
        <taxon>Sar</taxon>
        <taxon>Alveolata</taxon>
        <taxon>Apicomplexa</taxon>
        <taxon>Conoidasida</taxon>
        <taxon>Coccidia</taxon>
        <taxon>Eucoccidiorida</taxon>
        <taxon>Eimeriorina</taxon>
        <taxon>Eimeriidae</taxon>
        <taxon>Eimeria</taxon>
    </lineage>
</organism>
<dbReference type="GO" id="GO:0004842">
    <property type="term" value="F:ubiquitin-protein transferase activity"/>
    <property type="evidence" value="ECO:0007669"/>
    <property type="project" value="InterPro"/>
</dbReference>
<dbReference type="RefSeq" id="XP_013231775.1">
    <property type="nucleotide sequence ID" value="XM_013376321.1"/>
</dbReference>
<reference evidence="5" key="2">
    <citation type="submission" date="2013-10" db="EMBL/GenBank/DDBJ databases">
        <authorList>
            <person name="Aslett M."/>
        </authorList>
    </citation>
    <scope>NUCLEOTIDE SEQUENCE [LARGE SCALE GENOMIC DNA]</scope>
    <source>
        <strain evidence="5">Houghton</strain>
    </source>
</reference>
<evidence type="ECO:0000313" key="5">
    <source>
        <dbReference type="EMBL" id="CDJ41025.1"/>
    </source>
</evidence>
<dbReference type="Gene3D" id="3.30.2410.10">
    <property type="entry name" value="Hect, E3 ligase catalytic domain"/>
    <property type="match status" value="1"/>
</dbReference>
<name>U6KZV0_EIMTE</name>
<feature type="domain" description="HECT" evidence="4">
    <location>
        <begin position="34"/>
        <end position="249"/>
    </location>
</feature>
<dbReference type="InterPro" id="IPR035983">
    <property type="entry name" value="Hect_E3_ubiquitin_ligase"/>
</dbReference>
<evidence type="ECO:0000313" key="6">
    <source>
        <dbReference type="Proteomes" id="UP000030747"/>
    </source>
</evidence>
<evidence type="ECO:0000256" key="1">
    <source>
        <dbReference type="ARBA" id="ARBA00022786"/>
    </source>
</evidence>
<protein>
    <recommendedName>
        <fullName evidence="4">HECT domain-containing protein</fullName>
    </recommendedName>
</protein>
<feature type="active site" description="Glycyl thioester intermediate" evidence="2">
    <location>
        <position position="206"/>
    </location>
</feature>
<dbReference type="VEuPathDB" id="ToxoDB:ETH2_1000500"/>
<dbReference type="PANTHER" id="PTHR46654">
    <property type="entry name" value="E3 UBIQUITIN-PROTEIN LIGASE HECTD3"/>
    <property type="match status" value="1"/>
</dbReference>
<dbReference type="Pfam" id="PF00632">
    <property type="entry name" value="HECT"/>
    <property type="match status" value="1"/>
</dbReference>
<evidence type="ECO:0000256" key="3">
    <source>
        <dbReference type="SAM" id="MobiDB-lite"/>
    </source>
</evidence>
<dbReference type="Proteomes" id="UP000030747">
    <property type="component" value="Unassembled WGS sequence"/>
</dbReference>
<dbReference type="PROSITE" id="PS50237">
    <property type="entry name" value="HECT"/>
    <property type="match status" value="1"/>
</dbReference>
<keyword evidence="6" id="KW-1185">Reference proteome</keyword>
<feature type="compositionally biased region" description="Polar residues" evidence="3">
    <location>
        <begin position="162"/>
        <end position="172"/>
    </location>
</feature>
<dbReference type="AlphaFoldDB" id="U6KZV0"/>
<gene>
    <name evidence="5" type="ORF">ETH_00036250</name>
</gene>
<feature type="compositionally biased region" description="Low complexity" evidence="3">
    <location>
        <begin position="141"/>
        <end position="150"/>
    </location>
</feature>
<dbReference type="SUPFAM" id="SSF56204">
    <property type="entry name" value="Hect, E3 ligase catalytic domain"/>
    <property type="match status" value="1"/>
</dbReference>
<dbReference type="EMBL" id="HG675429">
    <property type="protein sequence ID" value="CDJ41025.1"/>
    <property type="molecule type" value="Genomic_DNA"/>
</dbReference>
<dbReference type="OrthoDB" id="338911at2759"/>
<proteinExistence type="predicted"/>
<accession>U6KZV0</accession>
<evidence type="ECO:0000259" key="4">
    <source>
        <dbReference type="PROSITE" id="PS50237"/>
    </source>
</evidence>
<reference evidence="5" key="1">
    <citation type="submission" date="2013-10" db="EMBL/GenBank/DDBJ databases">
        <title>Genomic analysis of the causative agents of coccidiosis in chickens.</title>
        <authorList>
            <person name="Reid A.J."/>
            <person name="Blake D."/>
            <person name="Billington K."/>
            <person name="Browne H."/>
            <person name="Dunn M."/>
            <person name="Hung S."/>
            <person name="Kawahara F."/>
            <person name="Miranda-Saavedra D."/>
            <person name="Mourier T."/>
            <person name="Nagra H."/>
            <person name="Otto T.D."/>
            <person name="Rawlings N."/>
            <person name="Sanchez A."/>
            <person name="Sanders M."/>
            <person name="Subramaniam C."/>
            <person name="Tay Y."/>
            <person name="Dear P."/>
            <person name="Doerig C."/>
            <person name="Gruber A."/>
            <person name="Parkinson J."/>
            <person name="Shirley M."/>
            <person name="Wan K.L."/>
            <person name="Berriman M."/>
            <person name="Tomley F."/>
            <person name="Pain A."/>
        </authorList>
    </citation>
    <scope>NUCLEOTIDE SEQUENCE [LARGE SCALE GENOMIC DNA]</scope>
    <source>
        <strain evidence="5">Houghton</strain>
    </source>
</reference>
<keyword evidence="1 2" id="KW-0833">Ubl conjugation pathway</keyword>
<dbReference type="PANTHER" id="PTHR46654:SF1">
    <property type="entry name" value="E3 UBIQUITIN-PROTEIN LIGASE HECTD3"/>
    <property type="match status" value="1"/>
</dbReference>
<dbReference type="InterPro" id="IPR042469">
    <property type="entry name" value="HECTD3"/>
</dbReference>
<sequence>MQVLTATTAAPAAATLVAADGTGAAAATAAVAAAVRQGLGEVVPLQIVDLLEPPQLQRLICGSPSIDLQLLRSHTKYTGYAESDKQIKWFWRALESFSQTERQSFLRFVWGRSRLPPAQAAWDQEMEVALKAPAARVPRPQPAAAAAAAAAEEEAEQQQQEGNSPPTITTPANGEAARARFSPTPAADALLLQQLTDEMLPQSHTCFFQVDLPPYSSYSVLRRKLLYAVTEGIAIDADNTADAANWDLEGD</sequence>
<dbReference type="InterPro" id="IPR000569">
    <property type="entry name" value="HECT_dom"/>
</dbReference>
<dbReference type="GeneID" id="25256291"/>